<proteinExistence type="predicted"/>
<gene>
    <name evidence="1" type="ORF">Ljor_0531</name>
</gene>
<dbReference type="PATRIC" id="fig|456.5.peg.561"/>
<protein>
    <submittedName>
        <fullName evidence="1">Uncharacterized protein</fullName>
    </submittedName>
</protein>
<name>A0A0W0V7V9_9GAMM</name>
<accession>A0A0W0V7V9</accession>
<dbReference type="Proteomes" id="UP000055035">
    <property type="component" value="Unassembled WGS sequence"/>
</dbReference>
<dbReference type="RefSeq" id="WP_058470097.1">
    <property type="nucleotide sequence ID" value="NZ_CAAAIC010000004.1"/>
</dbReference>
<organism evidence="1 2">
    <name type="scientific">Legionella jordanis</name>
    <dbReference type="NCBI Taxonomy" id="456"/>
    <lineage>
        <taxon>Bacteria</taxon>
        <taxon>Pseudomonadati</taxon>
        <taxon>Pseudomonadota</taxon>
        <taxon>Gammaproteobacteria</taxon>
        <taxon>Legionellales</taxon>
        <taxon>Legionellaceae</taxon>
        <taxon>Legionella</taxon>
    </lineage>
</organism>
<dbReference type="EMBL" id="LNYJ01000011">
    <property type="protein sequence ID" value="KTD16225.1"/>
    <property type="molecule type" value="Genomic_DNA"/>
</dbReference>
<dbReference type="AlphaFoldDB" id="A0A0W0V7V9"/>
<evidence type="ECO:0000313" key="1">
    <source>
        <dbReference type="EMBL" id="KTD16225.1"/>
    </source>
</evidence>
<reference evidence="1 2" key="1">
    <citation type="submission" date="2015-11" db="EMBL/GenBank/DDBJ databases">
        <title>Genomic analysis of 38 Legionella species identifies large and diverse effector repertoires.</title>
        <authorList>
            <person name="Burstein D."/>
            <person name="Amaro F."/>
            <person name="Zusman T."/>
            <person name="Lifshitz Z."/>
            <person name="Cohen O."/>
            <person name="Gilbert J.A."/>
            <person name="Pupko T."/>
            <person name="Shuman H.A."/>
            <person name="Segal G."/>
        </authorList>
    </citation>
    <scope>NUCLEOTIDE SEQUENCE [LARGE SCALE GENOMIC DNA]</scope>
    <source>
        <strain evidence="1 2">BL-540</strain>
    </source>
</reference>
<evidence type="ECO:0000313" key="2">
    <source>
        <dbReference type="Proteomes" id="UP000055035"/>
    </source>
</evidence>
<comment type="caution">
    <text evidence="1">The sequence shown here is derived from an EMBL/GenBank/DDBJ whole genome shotgun (WGS) entry which is preliminary data.</text>
</comment>
<keyword evidence="2" id="KW-1185">Reference proteome</keyword>
<sequence>MQIKATVTNIKKQYTWTIIDKSELINPAAPKDHFLNDIEVQIYLWTFKFNFSNPDKHCFSIHSSQVLPESLHALASGYCSQMSVDYLVEKHQSSVPFNGGQAQYNASFVTYFAEALAVLYRELQHSNLCALEKDRHFLELKDLSKLMSLPSPHPVLSLQLKCIGLFSHISKEKCANIKLGFIDEFASGPL</sequence>